<dbReference type="InParanoid" id="F1ZDK9"/>
<comment type="caution">
    <text evidence="2">The sequence shown here is derived from an EMBL/GenBank/DDBJ whole genome shotgun (WGS) entry which is preliminary data.</text>
</comment>
<dbReference type="EMBL" id="AEWJ01000065">
    <property type="protein sequence ID" value="EGD57407.1"/>
    <property type="molecule type" value="Genomic_DNA"/>
</dbReference>
<dbReference type="InterPro" id="IPR011721">
    <property type="entry name" value="CHP02096"/>
</dbReference>
<dbReference type="STRING" id="983920.Y88_3717"/>
<feature type="domain" description="SnoaL-like" evidence="1">
    <location>
        <begin position="35"/>
        <end position="144"/>
    </location>
</feature>
<gene>
    <name evidence="2" type="ORF">Y88_3717</name>
</gene>
<dbReference type="Gene3D" id="3.10.450.50">
    <property type="match status" value="1"/>
</dbReference>
<protein>
    <recommendedName>
        <fullName evidence="1">SnoaL-like domain-containing protein</fullName>
    </recommendedName>
</protein>
<sequence length="160" mass="17703">MHVGLEAPVSARTMSERMPARRYQMSRADTLALLERYYGAFNAGNWQGMLDCLADDVAHDINQGGRVVGKDAFAQFLGHMERCYKERLEDMVLMASEDGTRAAAEFVVHGQYLATDEGLPEADGQTYVLPAGAFLSIVDGRITRLTMYYNLADWTAQVGA</sequence>
<dbReference type="eggNOG" id="COG3631">
    <property type="taxonomic scope" value="Bacteria"/>
</dbReference>
<dbReference type="SUPFAM" id="SSF54427">
    <property type="entry name" value="NTF2-like"/>
    <property type="match status" value="1"/>
</dbReference>
<keyword evidence="3" id="KW-1185">Reference proteome</keyword>
<accession>F1ZDK9</accession>
<evidence type="ECO:0000313" key="2">
    <source>
        <dbReference type="EMBL" id="EGD57407.1"/>
    </source>
</evidence>
<name>F1ZDK9_9SPHN</name>
<reference evidence="2 3" key="1">
    <citation type="journal article" date="2012" name="J. Bacteriol.">
        <title>Draft Genome Sequence of Novosphingobium nitrogenifigens Y88T.</title>
        <authorList>
            <person name="Strabala T.J."/>
            <person name="Macdonald L."/>
            <person name="Liu V."/>
            <person name="Smit A.M."/>
        </authorList>
    </citation>
    <scope>NUCLEOTIDE SEQUENCE [LARGE SCALE GENOMIC DNA]</scope>
    <source>
        <strain evidence="2 3">DSM 19370</strain>
    </source>
</reference>
<dbReference type="NCBIfam" id="TIGR02096">
    <property type="entry name" value="ketosteroid isomerase-related protein"/>
    <property type="match status" value="1"/>
</dbReference>
<dbReference type="InterPro" id="IPR037401">
    <property type="entry name" value="SnoaL-like"/>
</dbReference>
<dbReference type="HOGENOM" id="CLU_153092_0_0_5"/>
<evidence type="ECO:0000259" key="1">
    <source>
        <dbReference type="Pfam" id="PF12680"/>
    </source>
</evidence>
<organism evidence="2 3">
    <name type="scientific">Novosphingobium nitrogenifigens DSM 19370</name>
    <dbReference type="NCBI Taxonomy" id="983920"/>
    <lineage>
        <taxon>Bacteria</taxon>
        <taxon>Pseudomonadati</taxon>
        <taxon>Pseudomonadota</taxon>
        <taxon>Alphaproteobacteria</taxon>
        <taxon>Sphingomonadales</taxon>
        <taxon>Sphingomonadaceae</taxon>
        <taxon>Novosphingobium</taxon>
    </lineage>
</organism>
<dbReference type="InterPro" id="IPR032710">
    <property type="entry name" value="NTF2-like_dom_sf"/>
</dbReference>
<dbReference type="AlphaFoldDB" id="F1ZDK9"/>
<dbReference type="Proteomes" id="UP000004728">
    <property type="component" value="Unassembled WGS sequence"/>
</dbReference>
<dbReference type="Pfam" id="PF12680">
    <property type="entry name" value="SnoaL_2"/>
    <property type="match status" value="1"/>
</dbReference>
<proteinExistence type="predicted"/>
<evidence type="ECO:0000313" key="3">
    <source>
        <dbReference type="Proteomes" id="UP000004728"/>
    </source>
</evidence>